<keyword evidence="2" id="KW-1185">Reference proteome</keyword>
<evidence type="ECO:0000313" key="1">
    <source>
        <dbReference type="EMBL" id="CAG2229030.1"/>
    </source>
</evidence>
<proteinExistence type="predicted"/>
<evidence type="ECO:0000313" key="2">
    <source>
        <dbReference type="Proteomes" id="UP000683360"/>
    </source>
</evidence>
<reference evidence="1" key="1">
    <citation type="submission" date="2021-03" db="EMBL/GenBank/DDBJ databases">
        <authorList>
            <person name="Bekaert M."/>
        </authorList>
    </citation>
    <scope>NUCLEOTIDE SEQUENCE</scope>
</reference>
<gene>
    <name evidence="1" type="ORF">MEDL_41950</name>
</gene>
<dbReference type="AlphaFoldDB" id="A0A8S3T5W3"/>
<protein>
    <submittedName>
        <fullName evidence="1">Uncharacterized protein</fullName>
    </submittedName>
</protein>
<name>A0A8S3T5W3_MYTED</name>
<organism evidence="1 2">
    <name type="scientific">Mytilus edulis</name>
    <name type="common">Blue mussel</name>
    <dbReference type="NCBI Taxonomy" id="6550"/>
    <lineage>
        <taxon>Eukaryota</taxon>
        <taxon>Metazoa</taxon>
        <taxon>Spiralia</taxon>
        <taxon>Lophotrochozoa</taxon>
        <taxon>Mollusca</taxon>
        <taxon>Bivalvia</taxon>
        <taxon>Autobranchia</taxon>
        <taxon>Pteriomorphia</taxon>
        <taxon>Mytilida</taxon>
        <taxon>Mytiloidea</taxon>
        <taxon>Mytilidae</taxon>
        <taxon>Mytilinae</taxon>
        <taxon>Mytilus</taxon>
    </lineage>
</organism>
<accession>A0A8S3T5W3</accession>
<comment type="caution">
    <text evidence="1">The sequence shown here is derived from an EMBL/GenBank/DDBJ whole genome shotgun (WGS) entry which is preliminary data.</text>
</comment>
<dbReference type="Proteomes" id="UP000683360">
    <property type="component" value="Unassembled WGS sequence"/>
</dbReference>
<dbReference type="EMBL" id="CAJPWZ010002015">
    <property type="protein sequence ID" value="CAG2229030.1"/>
    <property type="molecule type" value="Genomic_DNA"/>
</dbReference>
<sequence>MAQVDWFSDIKENVKENDAVVSNVISAAGFGLVFFRSSPHFGIVDAGIQRKGPCGGELSVVKRTASSVVTSPKAVSKDSKDHYDNANTYHTKPKKMSRCWEVISNIIYSTVDAYHSGSDPVCVCAPTGIASYHIKGMAIHSALKLPVQHG</sequence>